<dbReference type="NCBIfam" id="TIGR01557">
    <property type="entry name" value="myb_SHAQKYF"/>
    <property type="match status" value="1"/>
</dbReference>
<feature type="region of interest" description="Disordered" evidence="4">
    <location>
        <begin position="60"/>
        <end position="80"/>
    </location>
</feature>
<dbReference type="InterPro" id="IPR046955">
    <property type="entry name" value="PHR1-like"/>
</dbReference>
<evidence type="ECO:0000256" key="4">
    <source>
        <dbReference type="SAM" id="MobiDB-lite"/>
    </source>
</evidence>
<sequence>MEGVLFCKPHFEQLFKQTVAQLGIPDRATPKCALRIVGVQGLTIYHVKIHLQKYRLAKYLPDSSSDGTKPDKKKSEDMLS</sequence>
<keyword evidence="1" id="KW-0805">Transcription regulation</keyword>
<feature type="compositionally biased region" description="Basic and acidic residues" evidence="4">
    <location>
        <begin position="68"/>
        <end position="80"/>
    </location>
</feature>
<dbReference type="AlphaFoldDB" id="A0A2Z7CMH6"/>
<organism evidence="5 6">
    <name type="scientific">Dorcoceras hygrometricum</name>
    <dbReference type="NCBI Taxonomy" id="472368"/>
    <lineage>
        <taxon>Eukaryota</taxon>
        <taxon>Viridiplantae</taxon>
        <taxon>Streptophyta</taxon>
        <taxon>Embryophyta</taxon>
        <taxon>Tracheophyta</taxon>
        <taxon>Spermatophyta</taxon>
        <taxon>Magnoliopsida</taxon>
        <taxon>eudicotyledons</taxon>
        <taxon>Gunneridae</taxon>
        <taxon>Pentapetalae</taxon>
        <taxon>asterids</taxon>
        <taxon>lamiids</taxon>
        <taxon>Lamiales</taxon>
        <taxon>Gesneriaceae</taxon>
        <taxon>Didymocarpoideae</taxon>
        <taxon>Trichosporeae</taxon>
        <taxon>Loxocarpinae</taxon>
        <taxon>Dorcoceras</taxon>
    </lineage>
</organism>
<keyword evidence="6" id="KW-1185">Reference proteome</keyword>
<keyword evidence="3" id="KW-0539">Nucleus</keyword>
<gene>
    <name evidence="5" type="ORF">F511_36363</name>
</gene>
<dbReference type="Proteomes" id="UP000250235">
    <property type="component" value="Unassembled WGS sequence"/>
</dbReference>
<protein>
    <recommendedName>
        <fullName evidence="7">HTH myb-type domain-containing protein</fullName>
    </recommendedName>
</protein>
<evidence type="ECO:0000256" key="1">
    <source>
        <dbReference type="ARBA" id="ARBA00023015"/>
    </source>
</evidence>
<dbReference type="SUPFAM" id="SSF46689">
    <property type="entry name" value="Homeodomain-like"/>
    <property type="match status" value="1"/>
</dbReference>
<proteinExistence type="predicted"/>
<accession>A0A2Z7CMH6</accession>
<evidence type="ECO:0000256" key="3">
    <source>
        <dbReference type="ARBA" id="ARBA00023242"/>
    </source>
</evidence>
<keyword evidence="2" id="KW-0804">Transcription</keyword>
<evidence type="ECO:0000256" key="2">
    <source>
        <dbReference type="ARBA" id="ARBA00023163"/>
    </source>
</evidence>
<dbReference type="EMBL" id="KQ995790">
    <property type="protein sequence ID" value="KZV45804.1"/>
    <property type="molecule type" value="Genomic_DNA"/>
</dbReference>
<dbReference type="GO" id="GO:0003700">
    <property type="term" value="F:DNA-binding transcription factor activity"/>
    <property type="evidence" value="ECO:0007669"/>
    <property type="project" value="InterPro"/>
</dbReference>
<evidence type="ECO:0000313" key="6">
    <source>
        <dbReference type="Proteomes" id="UP000250235"/>
    </source>
</evidence>
<evidence type="ECO:0008006" key="7">
    <source>
        <dbReference type="Google" id="ProtNLM"/>
    </source>
</evidence>
<dbReference type="PANTHER" id="PTHR31499">
    <property type="entry name" value="MYB FAMILY TRANSCRIPTION FACTOR PHL11"/>
    <property type="match status" value="1"/>
</dbReference>
<dbReference type="PANTHER" id="PTHR31499:SF83">
    <property type="entry name" value="MYB FAMILY TRANSCRIPTION FACTOR PHL7-LIKE ISOFORM X2"/>
    <property type="match status" value="1"/>
</dbReference>
<evidence type="ECO:0000313" key="5">
    <source>
        <dbReference type="EMBL" id="KZV45804.1"/>
    </source>
</evidence>
<name>A0A2Z7CMH6_9LAMI</name>
<dbReference type="InterPro" id="IPR006447">
    <property type="entry name" value="Myb_dom_plants"/>
</dbReference>
<dbReference type="GO" id="GO:0003677">
    <property type="term" value="F:DNA binding"/>
    <property type="evidence" value="ECO:0007669"/>
    <property type="project" value="InterPro"/>
</dbReference>
<dbReference type="InterPro" id="IPR009057">
    <property type="entry name" value="Homeodomain-like_sf"/>
</dbReference>
<dbReference type="OrthoDB" id="551907at2759"/>
<reference evidence="5 6" key="1">
    <citation type="journal article" date="2015" name="Proc. Natl. Acad. Sci. U.S.A.">
        <title>The resurrection genome of Boea hygrometrica: A blueprint for survival of dehydration.</title>
        <authorList>
            <person name="Xiao L."/>
            <person name="Yang G."/>
            <person name="Zhang L."/>
            <person name="Yang X."/>
            <person name="Zhao S."/>
            <person name="Ji Z."/>
            <person name="Zhou Q."/>
            <person name="Hu M."/>
            <person name="Wang Y."/>
            <person name="Chen M."/>
            <person name="Xu Y."/>
            <person name="Jin H."/>
            <person name="Xiao X."/>
            <person name="Hu G."/>
            <person name="Bao F."/>
            <person name="Hu Y."/>
            <person name="Wan P."/>
            <person name="Li L."/>
            <person name="Deng X."/>
            <person name="Kuang T."/>
            <person name="Xiang C."/>
            <person name="Zhu J.K."/>
            <person name="Oliver M.J."/>
            <person name="He Y."/>
        </authorList>
    </citation>
    <scope>NUCLEOTIDE SEQUENCE [LARGE SCALE GENOMIC DNA]</scope>
    <source>
        <strain evidence="6">cv. XS01</strain>
    </source>
</reference>
<dbReference type="Gene3D" id="1.10.10.60">
    <property type="entry name" value="Homeodomain-like"/>
    <property type="match status" value="1"/>
</dbReference>